<dbReference type="PANTHER" id="PTHR47266">
    <property type="entry name" value="ENDONUCLEASE-RELATED"/>
    <property type="match status" value="1"/>
</dbReference>
<sequence length="206" mass="23852">MTTEVSSTPRPDQPKVVEILKRPTDSVELILFCSKNSINQVEKLKHFTSDNGNCKYVPEKSAIYVISRSLSTVSVLARELQRFCKQIKISELIIIKNKRCEQFVNDIIKEVSKLKDIPKLLVIKDVTRISDKDTKTVILNDFHLLPTSGHAGVNRMLNNIRKYYYWPGMTNDVSEYVKKCKSCQIQKHSNRHTKEPRHLLLLRELV</sequence>
<evidence type="ECO:0000313" key="3">
    <source>
        <dbReference type="Proteomes" id="UP001231518"/>
    </source>
</evidence>
<dbReference type="Pfam" id="PF17921">
    <property type="entry name" value="Integrase_H2C2"/>
    <property type="match status" value="1"/>
</dbReference>
<evidence type="ECO:0000313" key="2">
    <source>
        <dbReference type="EMBL" id="KAJ8719197.1"/>
    </source>
</evidence>
<reference evidence="2" key="1">
    <citation type="submission" date="2023-03" db="EMBL/GenBank/DDBJ databases">
        <title>Chromosome-level genomes of two armyworms, Mythimna separata and Mythimna loreyi, provide insights into the biosynthesis and reception of sex pheromones.</title>
        <authorList>
            <person name="Zhao H."/>
        </authorList>
    </citation>
    <scope>NUCLEOTIDE SEQUENCE</scope>
    <source>
        <strain evidence="2">BeijingLab</strain>
        <tissue evidence="2">Pupa</tissue>
    </source>
</reference>
<accession>A0AAD7YL67</accession>
<dbReference type="InterPro" id="IPR041588">
    <property type="entry name" value="Integrase_H2C2"/>
</dbReference>
<dbReference type="AlphaFoldDB" id="A0AAD7YL67"/>
<dbReference type="InterPro" id="IPR052160">
    <property type="entry name" value="Gypsy_RT_Integrase-like"/>
</dbReference>
<dbReference type="Proteomes" id="UP001231518">
    <property type="component" value="Chromosome 8"/>
</dbReference>
<keyword evidence="3" id="KW-1185">Reference proteome</keyword>
<evidence type="ECO:0000259" key="1">
    <source>
        <dbReference type="Pfam" id="PF17921"/>
    </source>
</evidence>
<comment type="caution">
    <text evidence="2">The sequence shown here is derived from an EMBL/GenBank/DDBJ whole genome shotgun (WGS) entry which is preliminary data.</text>
</comment>
<proteinExistence type="predicted"/>
<gene>
    <name evidence="2" type="ORF">PYW07_016753</name>
</gene>
<dbReference type="Gene3D" id="1.10.340.70">
    <property type="match status" value="1"/>
</dbReference>
<dbReference type="EMBL" id="JARGEI010000015">
    <property type="protein sequence ID" value="KAJ8719197.1"/>
    <property type="molecule type" value="Genomic_DNA"/>
</dbReference>
<protein>
    <recommendedName>
        <fullName evidence="1">Integrase zinc-binding domain-containing protein</fullName>
    </recommendedName>
</protein>
<feature type="domain" description="Integrase zinc-binding" evidence="1">
    <location>
        <begin position="132"/>
        <end position="188"/>
    </location>
</feature>
<dbReference type="FunFam" id="1.10.340.70:FF:000001">
    <property type="entry name" value="Retrovirus-related Pol polyprotein from transposon gypsy-like Protein"/>
    <property type="match status" value="1"/>
</dbReference>
<name>A0AAD7YL67_MYTSE</name>
<organism evidence="2 3">
    <name type="scientific">Mythimna separata</name>
    <name type="common">Oriental armyworm</name>
    <name type="synonym">Pseudaletia separata</name>
    <dbReference type="NCBI Taxonomy" id="271217"/>
    <lineage>
        <taxon>Eukaryota</taxon>
        <taxon>Metazoa</taxon>
        <taxon>Ecdysozoa</taxon>
        <taxon>Arthropoda</taxon>
        <taxon>Hexapoda</taxon>
        <taxon>Insecta</taxon>
        <taxon>Pterygota</taxon>
        <taxon>Neoptera</taxon>
        <taxon>Endopterygota</taxon>
        <taxon>Lepidoptera</taxon>
        <taxon>Glossata</taxon>
        <taxon>Ditrysia</taxon>
        <taxon>Noctuoidea</taxon>
        <taxon>Noctuidae</taxon>
        <taxon>Noctuinae</taxon>
        <taxon>Hadenini</taxon>
        <taxon>Mythimna</taxon>
    </lineage>
</organism>